<evidence type="ECO:0000313" key="2">
    <source>
        <dbReference type="EMBL" id="KAJ6638613.1"/>
    </source>
</evidence>
<keyword evidence="3" id="KW-1185">Reference proteome</keyword>
<organism evidence="2 3">
    <name type="scientific">Pseudolycoriella hygida</name>
    <dbReference type="NCBI Taxonomy" id="35572"/>
    <lineage>
        <taxon>Eukaryota</taxon>
        <taxon>Metazoa</taxon>
        <taxon>Ecdysozoa</taxon>
        <taxon>Arthropoda</taxon>
        <taxon>Hexapoda</taxon>
        <taxon>Insecta</taxon>
        <taxon>Pterygota</taxon>
        <taxon>Neoptera</taxon>
        <taxon>Endopterygota</taxon>
        <taxon>Diptera</taxon>
        <taxon>Nematocera</taxon>
        <taxon>Sciaroidea</taxon>
        <taxon>Sciaridae</taxon>
        <taxon>Pseudolycoriella</taxon>
    </lineage>
</organism>
<dbReference type="Proteomes" id="UP001151699">
    <property type="component" value="Chromosome X"/>
</dbReference>
<feature type="signal peptide" evidence="1">
    <location>
        <begin position="1"/>
        <end position="20"/>
    </location>
</feature>
<sequence>MKTVFLLIICLVIQEKTVNSQTLQQQLKNAQTQTDQLHVRMTSVLVKFRMEMSKILTGIVSESLSHILKALEASQPKVQNAGDEIDIESERIGKQISRCSAQADNDIEAAIKQFFIVHNPIHENSFGLLNIVLEQMVEWSISSDPKEMVDHIQEMIEAKTKEFEMTSVPALEDEFRKFKNILYLVPSSVSRCTSEAINN</sequence>
<evidence type="ECO:0000313" key="3">
    <source>
        <dbReference type="Proteomes" id="UP001151699"/>
    </source>
</evidence>
<evidence type="ECO:0000256" key="1">
    <source>
        <dbReference type="SAM" id="SignalP"/>
    </source>
</evidence>
<gene>
    <name evidence="2" type="ORF">Bhyg_11350</name>
</gene>
<accession>A0A9Q0S076</accession>
<protein>
    <submittedName>
        <fullName evidence="2">Uncharacterized protein</fullName>
    </submittedName>
</protein>
<name>A0A9Q0S076_9DIPT</name>
<reference evidence="2" key="1">
    <citation type="submission" date="2022-07" db="EMBL/GenBank/DDBJ databases">
        <authorList>
            <person name="Trinca V."/>
            <person name="Uliana J.V.C."/>
            <person name="Torres T.T."/>
            <person name="Ward R.J."/>
            <person name="Monesi N."/>
        </authorList>
    </citation>
    <scope>NUCLEOTIDE SEQUENCE</scope>
    <source>
        <strain evidence="2">HSMRA1968</strain>
        <tissue evidence="2">Whole embryos</tissue>
    </source>
</reference>
<dbReference type="OrthoDB" id="7779223at2759"/>
<dbReference type="AlphaFoldDB" id="A0A9Q0S076"/>
<dbReference type="EMBL" id="WJQU01000003">
    <property type="protein sequence ID" value="KAJ6638613.1"/>
    <property type="molecule type" value="Genomic_DNA"/>
</dbReference>
<comment type="caution">
    <text evidence="2">The sequence shown here is derived from an EMBL/GenBank/DDBJ whole genome shotgun (WGS) entry which is preliminary data.</text>
</comment>
<keyword evidence="1" id="KW-0732">Signal</keyword>
<feature type="chain" id="PRO_5040236555" evidence="1">
    <location>
        <begin position="21"/>
        <end position="199"/>
    </location>
</feature>
<proteinExistence type="predicted"/>